<evidence type="ECO:0000256" key="2">
    <source>
        <dbReference type="ARBA" id="ARBA00004292"/>
    </source>
</evidence>
<dbReference type="PANTHER" id="PTHR11048">
    <property type="entry name" value="PRENYLTRANSFERASES"/>
    <property type="match status" value="1"/>
</dbReference>
<dbReference type="FunFam" id="1.10.357.140:FF:000003">
    <property type="entry name" value="4-hydroxybenzoate polyprenyltransferase, mitochondrial"/>
    <property type="match status" value="1"/>
</dbReference>
<comment type="subcellular location">
    <subcellularLocation>
        <location evidence="2 10">Mitochondrion inner membrane</location>
        <topology evidence="2 10">Multi-pass membrane protein</topology>
        <orientation evidence="2 10">Matrix side</orientation>
    </subcellularLocation>
</comment>
<evidence type="ECO:0000256" key="10">
    <source>
        <dbReference type="HAMAP-Rule" id="MF_03189"/>
    </source>
</evidence>
<evidence type="ECO:0000256" key="1">
    <source>
        <dbReference type="ARBA" id="ARBA00001946"/>
    </source>
</evidence>
<dbReference type="PANTHER" id="PTHR11048:SF28">
    <property type="entry name" value="4-HYDROXYBENZOATE POLYPRENYLTRANSFERASE, MITOCHONDRIAL"/>
    <property type="match status" value="1"/>
</dbReference>
<dbReference type="InterPro" id="IPR039653">
    <property type="entry name" value="Prenyltransferase"/>
</dbReference>
<comment type="function">
    <text evidence="9 10">Catalyzes the prenylation of para-hydroxybenzoate (PHB) with an all-trans polyprenyl group. Mediates the second step in the final reaction sequence of coenzyme Q (CoQ) biosynthesis, which is the condensation of the polyisoprenoid side chain with PHB, generating the first membrane-bound Q intermediate.</text>
</comment>
<dbReference type="GO" id="GO:0006744">
    <property type="term" value="P:ubiquinone biosynthetic process"/>
    <property type="evidence" value="ECO:0007669"/>
    <property type="project" value="UniProtKB-UniRule"/>
</dbReference>
<keyword evidence="10" id="KW-0496">Mitochondrion</keyword>
<evidence type="ECO:0000256" key="4">
    <source>
        <dbReference type="ARBA" id="ARBA00022679"/>
    </source>
</evidence>
<dbReference type="GeneID" id="28939206"/>
<evidence type="ECO:0000256" key="7">
    <source>
        <dbReference type="ARBA" id="ARBA00023136"/>
    </source>
</evidence>
<comment type="catalytic activity">
    <reaction evidence="8 10">
        <text>an all-trans-polyprenyl diphosphate + 4-hydroxybenzoate = a 4-hydroxy-3-(all-trans-polyprenyl)benzoate + diphosphate</text>
        <dbReference type="Rhea" id="RHEA:44504"/>
        <dbReference type="Rhea" id="RHEA-COMP:9514"/>
        <dbReference type="Rhea" id="RHEA-COMP:9564"/>
        <dbReference type="ChEBI" id="CHEBI:17879"/>
        <dbReference type="ChEBI" id="CHEBI:33019"/>
        <dbReference type="ChEBI" id="CHEBI:58914"/>
        <dbReference type="ChEBI" id="CHEBI:78396"/>
        <dbReference type="EC" id="2.5.1.39"/>
    </reaction>
</comment>
<gene>
    <name evidence="11" type="ORF">T551_00687</name>
</gene>
<dbReference type="GO" id="GO:0008412">
    <property type="term" value="F:4-hydroxybenzoate polyprenyltransferase activity"/>
    <property type="evidence" value="ECO:0007669"/>
    <property type="project" value="UniProtKB-EC"/>
</dbReference>
<evidence type="ECO:0000313" key="12">
    <source>
        <dbReference type="Proteomes" id="UP000053447"/>
    </source>
</evidence>
<dbReference type="AlphaFoldDB" id="A0A0W4ZUF3"/>
<comment type="similarity">
    <text evidence="3 10">Belongs to the UbiA prenyltransferase family.</text>
</comment>
<evidence type="ECO:0000256" key="3">
    <source>
        <dbReference type="ARBA" id="ARBA00005985"/>
    </source>
</evidence>
<dbReference type="UniPathway" id="UPA00232"/>
<reference evidence="11" key="1">
    <citation type="submission" date="2015-06" db="EMBL/GenBank/DDBJ databases">
        <title>Mechanisms of Adaptation to a Mammalian Host Environment by Pneumocystis, an Opportunistic Pathogen of Immunosuppressed Patients.</title>
        <authorList>
            <consortium name="The Broad Institute Genomics Platform"/>
            <person name="Cuomo C.A."/>
            <person name="Ma L."/>
            <person name="Huang D.W."/>
            <person name="Kutty G."/>
            <person name="Bishop L."/>
            <person name="Fantoni G."/>
            <person name="Sherman B.T."/>
            <person name="Jiao X."/>
            <person name="Hu X."/>
            <person name="Yang J."/>
            <person name="Jones K."/>
            <person name="Raley C."/>
            <person name="Stephens R."/>
            <person name="Lempicki R.A."/>
            <person name="Kovacs J.A."/>
            <person name="Chen Z."/>
            <person name="Abouelleil A."/>
            <person name="Goldberg J."/>
            <person name="Priest M."/>
            <person name="Saif S."/>
            <person name="Sykes S."/>
            <person name="Young S."/>
            <person name="Zeng Q."/>
            <person name="Wortman J."/>
            <person name="Nusbaum C."/>
            <person name="Birren B."/>
            <person name="Gabriel S."/>
            <person name="Lander E."/>
        </authorList>
    </citation>
    <scope>NUCLEOTIDE SEQUENCE [LARGE SCALE GENOMIC DNA]</scope>
    <source>
        <strain evidence="11">RU7</strain>
    </source>
</reference>
<dbReference type="Gene3D" id="1.20.120.1780">
    <property type="entry name" value="UbiA prenyltransferase"/>
    <property type="match status" value="1"/>
</dbReference>
<dbReference type="HAMAP" id="MF_01635">
    <property type="entry name" value="UbiA"/>
    <property type="match status" value="1"/>
</dbReference>
<comment type="cofactor">
    <cofactor evidence="1 10">
        <name>Mg(2+)</name>
        <dbReference type="ChEBI" id="CHEBI:18420"/>
    </cofactor>
</comment>
<dbReference type="FunFam" id="1.20.120.1780:FF:000001">
    <property type="entry name" value="4-hydroxybenzoate octaprenyltransferase"/>
    <property type="match status" value="1"/>
</dbReference>
<dbReference type="InterPro" id="IPR044878">
    <property type="entry name" value="UbiA_sf"/>
</dbReference>
<evidence type="ECO:0000256" key="9">
    <source>
        <dbReference type="ARBA" id="ARBA00058997"/>
    </source>
</evidence>
<keyword evidence="10" id="KW-0414">Isoprene biosynthesis</keyword>
<comment type="caution">
    <text evidence="11">The sequence shown here is derived from an EMBL/GenBank/DDBJ whole genome shotgun (WGS) entry which is preliminary data.</text>
</comment>
<dbReference type="InterPro" id="IPR000537">
    <property type="entry name" value="UbiA_prenyltransferase"/>
</dbReference>
<keyword evidence="12" id="KW-1185">Reference proteome</keyword>
<dbReference type="PROSITE" id="PS00943">
    <property type="entry name" value="UBIA"/>
    <property type="match status" value="1"/>
</dbReference>
<evidence type="ECO:0000256" key="5">
    <source>
        <dbReference type="ARBA" id="ARBA00022692"/>
    </source>
</evidence>
<feature type="transmembrane region" description="Helical" evidence="10">
    <location>
        <begin position="195"/>
        <end position="212"/>
    </location>
</feature>
<evidence type="ECO:0000256" key="6">
    <source>
        <dbReference type="ARBA" id="ARBA00022989"/>
    </source>
</evidence>
<protein>
    <recommendedName>
        <fullName evidence="10">4-hydroxybenzoate polyprenyltransferase, mitochondrial</fullName>
        <shortName evidence="10">4-HB polyprenyltransferase</shortName>
        <ecNumber evidence="10">2.5.1.39</ecNumber>
    </recommendedName>
    <alternativeName>
        <fullName evidence="10">Para-hydroxybenzoate--polyprenyltransferase</fullName>
        <shortName evidence="10">PHB:PPT</shortName>
        <shortName evidence="10">PHB:polyprenyltransferase</shortName>
    </alternativeName>
</protein>
<dbReference type="OrthoDB" id="18170at2759"/>
<dbReference type="STRING" id="1408657.A0A0W4ZUF3"/>
<evidence type="ECO:0000256" key="8">
    <source>
        <dbReference type="ARBA" id="ARBA00052313"/>
    </source>
</evidence>
<keyword evidence="5 10" id="KW-0812">Transmembrane</keyword>
<dbReference type="Proteomes" id="UP000053447">
    <property type="component" value="Unassembled WGS sequence"/>
</dbReference>
<dbReference type="GO" id="GO:0008299">
    <property type="term" value="P:isoprenoid biosynthetic process"/>
    <property type="evidence" value="ECO:0007669"/>
    <property type="project" value="UniProtKB-UniRule"/>
</dbReference>
<dbReference type="GO" id="GO:0005743">
    <property type="term" value="C:mitochondrial inner membrane"/>
    <property type="evidence" value="ECO:0007669"/>
    <property type="project" value="UniProtKB-SubCell"/>
</dbReference>
<dbReference type="InterPro" id="IPR006370">
    <property type="entry name" value="HB_polyprenyltransferase-like"/>
</dbReference>
<dbReference type="EC" id="2.5.1.39" evidence="10"/>
<dbReference type="Pfam" id="PF01040">
    <property type="entry name" value="UbiA"/>
    <property type="match status" value="1"/>
</dbReference>
<keyword evidence="10" id="KW-0999">Mitochondrion inner membrane</keyword>
<keyword evidence="4 10" id="KW-0808">Transferase</keyword>
<feature type="transmembrane region" description="Helical" evidence="10">
    <location>
        <begin position="68"/>
        <end position="88"/>
    </location>
</feature>
<proteinExistence type="inferred from homology"/>
<comment type="pathway">
    <text evidence="10">Cofactor biosynthesis; ubiquinone biosynthesis.</text>
</comment>
<dbReference type="InterPro" id="IPR030470">
    <property type="entry name" value="UbiA_prenylTrfase_CS"/>
</dbReference>
<evidence type="ECO:0000313" key="11">
    <source>
        <dbReference type="EMBL" id="KTW32005.1"/>
    </source>
</evidence>
<dbReference type="RefSeq" id="XP_018230697.1">
    <property type="nucleotide sequence ID" value="XM_018372951.1"/>
</dbReference>
<sequence>MRQTFCCRRLILPLYNIQQKPPLTSLFKTSLVIPFRTSFCALYSSKKASFLHLSSLTHYTRLARWDRLIGAWLLYLPATWSIGMAAYAQCVAPYETVRMLVLFGAGAVLMRGAGCTVNDWCDREIDARVARTALRPLAAGVLSSREASVFLVAQLAAAAVVLSQLNYSCWLLGAASLVPVAIYPFMKRITWYPQVVLGFTFNWGILMGWPALVGWDKVVWSACLPLYVSGVLWTIVYDTVYAHQDKQDDASAAVYSMALLLGKYTKPCLSMLSVAQICALMLSGCGTSAVYAFWMLYTVDLDHPGSCWKWFVRSKYAGLLVGLGALVDWAVRLWWI</sequence>
<name>A0A0W4ZUF3_PNEJ7</name>
<dbReference type="eggNOG" id="KOG1381">
    <property type="taxonomic scope" value="Eukaryota"/>
</dbReference>
<keyword evidence="6 10" id="KW-1133">Transmembrane helix</keyword>
<dbReference type="EMBL" id="LFWA01000003">
    <property type="protein sequence ID" value="KTW32005.1"/>
    <property type="molecule type" value="Genomic_DNA"/>
</dbReference>
<organism evidence="11 12">
    <name type="scientific">Pneumocystis jirovecii (strain RU7)</name>
    <name type="common">Human pneumocystis pneumonia agent</name>
    <dbReference type="NCBI Taxonomy" id="1408657"/>
    <lineage>
        <taxon>Eukaryota</taxon>
        <taxon>Fungi</taxon>
        <taxon>Dikarya</taxon>
        <taxon>Ascomycota</taxon>
        <taxon>Taphrinomycotina</taxon>
        <taxon>Pneumocystomycetes</taxon>
        <taxon>Pneumocystaceae</taxon>
        <taxon>Pneumocystis</taxon>
    </lineage>
</organism>
<accession>A0A0W4ZUF3</accession>
<dbReference type="NCBIfam" id="TIGR01474">
    <property type="entry name" value="ubiA_proteo"/>
    <property type="match status" value="1"/>
</dbReference>
<keyword evidence="10" id="KW-0831">Ubiquinone biosynthesis</keyword>
<dbReference type="CDD" id="cd13959">
    <property type="entry name" value="PT_UbiA_COQ2"/>
    <property type="match status" value="1"/>
</dbReference>
<dbReference type="VEuPathDB" id="FungiDB:T551_00687"/>
<keyword evidence="7 10" id="KW-0472">Membrane</keyword>
<feature type="transmembrane region" description="Helical" evidence="10">
    <location>
        <begin position="165"/>
        <end position="183"/>
    </location>
</feature>
<feature type="transmembrane region" description="Helical" evidence="10">
    <location>
        <begin position="218"/>
        <end position="237"/>
    </location>
</feature>
<dbReference type="Gene3D" id="1.10.357.140">
    <property type="entry name" value="UbiA prenyltransferase"/>
    <property type="match status" value="1"/>
</dbReference>
<feature type="transmembrane region" description="Helical" evidence="10">
    <location>
        <begin position="316"/>
        <end position="335"/>
    </location>
</feature>
<feature type="transmembrane region" description="Helical" evidence="10">
    <location>
        <begin position="269"/>
        <end position="296"/>
    </location>
</feature>